<evidence type="ECO:0000313" key="3">
    <source>
        <dbReference type="Proteomes" id="UP000750522"/>
    </source>
</evidence>
<name>A0A9P5KTV0_GEOCN</name>
<dbReference type="AlphaFoldDB" id="A0A9P5KTV0"/>
<organism evidence="2 3">
    <name type="scientific">Geotrichum candidum</name>
    <name type="common">Oospora lactis</name>
    <name type="synonym">Dipodascus geotrichum</name>
    <dbReference type="NCBI Taxonomy" id="1173061"/>
    <lineage>
        <taxon>Eukaryota</taxon>
        <taxon>Fungi</taxon>
        <taxon>Dikarya</taxon>
        <taxon>Ascomycota</taxon>
        <taxon>Saccharomycotina</taxon>
        <taxon>Dipodascomycetes</taxon>
        <taxon>Dipodascales</taxon>
        <taxon>Dipodascaceae</taxon>
        <taxon>Geotrichum</taxon>
    </lineage>
</organism>
<accession>A0A9P5KTV0</accession>
<proteinExistence type="predicted"/>
<evidence type="ECO:0000256" key="1">
    <source>
        <dbReference type="SAM" id="MobiDB-lite"/>
    </source>
</evidence>
<reference evidence="2" key="2">
    <citation type="submission" date="2020-01" db="EMBL/GenBank/DDBJ databases">
        <authorList>
            <person name="Perkins V."/>
            <person name="Lessard M.-H."/>
            <person name="Dugat-Bony E."/>
            <person name="Frenette M."/>
            <person name="Labrie S."/>
        </authorList>
    </citation>
    <scope>NUCLEOTIDE SEQUENCE</scope>
    <source>
        <strain evidence="2">LMA-70</strain>
    </source>
</reference>
<protein>
    <submittedName>
        <fullName evidence="2">Uncharacterized protein</fullName>
    </submittedName>
</protein>
<gene>
    <name evidence="2" type="ORF">DV451_002023</name>
</gene>
<dbReference type="EMBL" id="QQZK01000033">
    <property type="protein sequence ID" value="KAF5102000.1"/>
    <property type="molecule type" value="Genomic_DNA"/>
</dbReference>
<feature type="region of interest" description="Disordered" evidence="1">
    <location>
        <begin position="157"/>
        <end position="179"/>
    </location>
</feature>
<comment type="caution">
    <text evidence="2">The sequence shown here is derived from an EMBL/GenBank/DDBJ whole genome shotgun (WGS) entry which is preliminary data.</text>
</comment>
<reference evidence="2" key="1">
    <citation type="journal article" date="2020" name="Front. Microbiol.">
        <title>Phenotypic and Genetic Characterization of the Cheese Ripening Yeast Geotrichum candidum.</title>
        <authorList>
            <person name="Perkins V."/>
            <person name="Vignola S."/>
            <person name="Lessard M.H."/>
            <person name="Plante P.L."/>
            <person name="Corbeil J."/>
            <person name="Dugat-Bony E."/>
            <person name="Frenette M."/>
            <person name="Labrie S."/>
        </authorList>
    </citation>
    <scope>NUCLEOTIDE SEQUENCE</scope>
    <source>
        <strain evidence="2">LMA-70</strain>
    </source>
</reference>
<sequence>MMQTDTSIERVLVVFSDSQALLSQMNAPAGTVVLHASPAVTPGFPNTSNNGHQTQPQHRWEDYDMIDTPPELSYTPTAATPPELDEGYSYYADWPYDAGAHLGLAEDINASGHGKRKHDDDDSNYCGALDNGGLAHVKRVHITPTGHLYRVRRHRQLNSHSQQPHVAYQQQHQQQQQPDSLDTAIKRALGQYGRLDLVISAPEHLQTLSRTLLPYISANTIIEHGTLLPNGTNGTPTGVLLVVDEGEQEEEDWPAARTAFGEAARELGCRVQAVTRMGMQC</sequence>
<evidence type="ECO:0000313" key="2">
    <source>
        <dbReference type="EMBL" id="KAF5102000.1"/>
    </source>
</evidence>
<feature type="compositionally biased region" description="Low complexity" evidence="1">
    <location>
        <begin position="160"/>
        <end position="177"/>
    </location>
</feature>
<dbReference type="Proteomes" id="UP000750522">
    <property type="component" value="Unassembled WGS sequence"/>
</dbReference>